<dbReference type="Proteomes" id="UP001383192">
    <property type="component" value="Unassembled WGS sequence"/>
</dbReference>
<dbReference type="Gene3D" id="1.25.40.10">
    <property type="entry name" value="Tetratricopeptide repeat domain"/>
    <property type="match status" value="1"/>
</dbReference>
<dbReference type="InterPro" id="IPR019734">
    <property type="entry name" value="TPR_rpt"/>
</dbReference>
<sequence length="325" mass="36408">MQTQDKIKASNDEETEELRQFRAAWKAEVKKKKEGKPAQPAQASTSAVDTSPIASPTRPTIARPSATAVSDDATAPSVFIPAPSQLPKGGASPAVAIYRQAVVHEQKGELDQALQLYRQAFRRDPNVDRAYHQEERLGAFVAEVAQKSQQSTKPLPQTAEGERQGDTTAVAVEALSESLKHTLAFQEKSFGTSTSRLASLLSEFPQQLVFEPEDEKEPVLLNMLPDEMIVSIIKRLDTSSIERFAAVNRKARIISLDATIWRELVDDTYKPPQVPDEDVLKVLYDQYLYDYRRLYIEHPRVRMDGVYIAVCHYVSVHVSAFRALR</sequence>
<evidence type="ECO:0000259" key="3">
    <source>
        <dbReference type="PROSITE" id="PS50181"/>
    </source>
</evidence>
<dbReference type="AlphaFoldDB" id="A0AAW0EBU1"/>
<dbReference type="SMART" id="SM00028">
    <property type="entry name" value="TPR"/>
    <property type="match status" value="1"/>
</dbReference>
<dbReference type="SUPFAM" id="SSF48452">
    <property type="entry name" value="TPR-like"/>
    <property type="match status" value="1"/>
</dbReference>
<dbReference type="PANTHER" id="PTHR12874">
    <property type="entry name" value="F-BOX ONLY PROTEIN 48-RELATED"/>
    <property type="match status" value="1"/>
</dbReference>
<dbReference type="InterPro" id="IPR011990">
    <property type="entry name" value="TPR-like_helical_dom_sf"/>
</dbReference>
<gene>
    <name evidence="4" type="ORF">VNI00_000768</name>
</gene>
<keyword evidence="1" id="KW-0802">TPR repeat</keyword>
<feature type="domain" description="F-box" evidence="3">
    <location>
        <begin position="218"/>
        <end position="264"/>
    </location>
</feature>
<dbReference type="PANTHER" id="PTHR12874:SF9">
    <property type="entry name" value="F-BOX ONLY PROTEIN 48"/>
    <property type="match status" value="1"/>
</dbReference>
<dbReference type="EMBL" id="JAYKXP010000002">
    <property type="protein sequence ID" value="KAK7061033.1"/>
    <property type="molecule type" value="Genomic_DNA"/>
</dbReference>
<feature type="compositionally biased region" description="Polar residues" evidence="2">
    <location>
        <begin position="44"/>
        <end position="58"/>
    </location>
</feature>
<evidence type="ECO:0000256" key="1">
    <source>
        <dbReference type="PROSITE-ProRule" id="PRU00339"/>
    </source>
</evidence>
<feature type="repeat" description="TPR" evidence="1">
    <location>
        <begin position="94"/>
        <end position="127"/>
    </location>
</feature>
<dbReference type="GO" id="GO:0005737">
    <property type="term" value="C:cytoplasm"/>
    <property type="evidence" value="ECO:0007669"/>
    <property type="project" value="TreeGrafter"/>
</dbReference>
<dbReference type="PROSITE" id="PS50181">
    <property type="entry name" value="FBOX"/>
    <property type="match status" value="1"/>
</dbReference>
<dbReference type="InterPro" id="IPR001810">
    <property type="entry name" value="F-box_dom"/>
</dbReference>
<dbReference type="GO" id="GO:0019005">
    <property type="term" value="C:SCF ubiquitin ligase complex"/>
    <property type="evidence" value="ECO:0007669"/>
    <property type="project" value="TreeGrafter"/>
</dbReference>
<comment type="caution">
    <text evidence="4">The sequence shown here is derived from an EMBL/GenBank/DDBJ whole genome shotgun (WGS) entry which is preliminary data.</text>
</comment>
<dbReference type="GO" id="GO:0031146">
    <property type="term" value="P:SCF-dependent proteasomal ubiquitin-dependent protein catabolic process"/>
    <property type="evidence" value="ECO:0007669"/>
    <property type="project" value="TreeGrafter"/>
</dbReference>
<proteinExistence type="predicted"/>
<dbReference type="Gene3D" id="1.20.1280.50">
    <property type="match status" value="1"/>
</dbReference>
<dbReference type="InterPro" id="IPR036047">
    <property type="entry name" value="F-box-like_dom_sf"/>
</dbReference>
<accession>A0AAW0EBU1</accession>
<dbReference type="SUPFAM" id="SSF81383">
    <property type="entry name" value="F-box domain"/>
    <property type="match status" value="1"/>
</dbReference>
<organism evidence="4 5">
    <name type="scientific">Paramarasmius palmivorus</name>
    <dbReference type="NCBI Taxonomy" id="297713"/>
    <lineage>
        <taxon>Eukaryota</taxon>
        <taxon>Fungi</taxon>
        <taxon>Dikarya</taxon>
        <taxon>Basidiomycota</taxon>
        <taxon>Agaricomycotina</taxon>
        <taxon>Agaricomycetes</taxon>
        <taxon>Agaricomycetidae</taxon>
        <taxon>Agaricales</taxon>
        <taxon>Marasmiineae</taxon>
        <taxon>Marasmiaceae</taxon>
        <taxon>Paramarasmius</taxon>
    </lineage>
</organism>
<dbReference type="Pfam" id="PF00646">
    <property type="entry name" value="F-box"/>
    <property type="match status" value="1"/>
</dbReference>
<dbReference type="PROSITE" id="PS50005">
    <property type="entry name" value="TPR"/>
    <property type="match status" value="1"/>
</dbReference>
<keyword evidence="5" id="KW-1185">Reference proteome</keyword>
<reference evidence="4 5" key="1">
    <citation type="submission" date="2024-01" db="EMBL/GenBank/DDBJ databases">
        <title>A draft genome for a cacao thread blight-causing isolate of Paramarasmius palmivorus.</title>
        <authorList>
            <person name="Baruah I.K."/>
            <person name="Bukari Y."/>
            <person name="Amoako-Attah I."/>
            <person name="Meinhardt L.W."/>
            <person name="Bailey B.A."/>
            <person name="Cohen S.P."/>
        </authorList>
    </citation>
    <scope>NUCLEOTIDE SEQUENCE [LARGE SCALE GENOMIC DNA]</scope>
    <source>
        <strain evidence="4 5">GH-12</strain>
    </source>
</reference>
<feature type="region of interest" description="Disordered" evidence="2">
    <location>
        <begin position="27"/>
        <end position="71"/>
    </location>
</feature>
<evidence type="ECO:0000313" key="4">
    <source>
        <dbReference type="EMBL" id="KAK7061033.1"/>
    </source>
</evidence>
<evidence type="ECO:0000313" key="5">
    <source>
        <dbReference type="Proteomes" id="UP001383192"/>
    </source>
</evidence>
<evidence type="ECO:0000256" key="2">
    <source>
        <dbReference type="SAM" id="MobiDB-lite"/>
    </source>
</evidence>
<name>A0AAW0EBU1_9AGAR</name>
<protein>
    <recommendedName>
        <fullName evidence="3">F-box domain-containing protein</fullName>
    </recommendedName>
</protein>